<accession>A0A7Y0FUT7</accession>
<dbReference type="AlphaFoldDB" id="A0A7Y0FUT7"/>
<organism evidence="2 3">
    <name type="scientific">Rhizobium terricola</name>
    <dbReference type="NCBI Taxonomy" id="2728849"/>
    <lineage>
        <taxon>Bacteria</taxon>
        <taxon>Pseudomonadati</taxon>
        <taxon>Pseudomonadota</taxon>
        <taxon>Alphaproteobacteria</taxon>
        <taxon>Hyphomicrobiales</taxon>
        <taxon>Rhizobiaceae</taxon>
        <taxon>Rhizobium/Agrobacterium group</taxon>
        <taxon>Rhizobium</taxon>
    </lineage>
</organism>
<evidence type="ECO:0000256" key="1">
    <source>
        <dbReference type="SAM" id="Phobius"/>
    </source>
</evidence>
<keyword evidence="1" id="KW-1133">Transmembrane helix</keyword>
<dbReference type="EMBL" id="JABBGK010000001">
    <property type="protein sequence ID" value="NML73185.1"/>
    <property type="molecule type" value="Genomic_DNA"/>
</dbReference>
<dbReference type="RefSeq" id="WP_169587309.1">
    <property type="nucleotide sequence ID" value="NZ_JABBGK010000001.1"/>
</dbReference>
<comment type="caution">
    <text evidence="2">The sequence shown here is derived from an EMBL/GenBank/DDBJ whole genome shotgun (WGS) entry which is preliminary data.</text>
</comment>
<evidence type="ECO:0000313" key="2">
    <source>
        <dbReference type="EMBL" id="NML73185.1"/>
    </source>
</evidence>
<dbReference type="Proteomes" id="UP000541470">
    <property type="component" value="Unassembled WGS sequence"/>
</dbReference>
<gene>
    <name evidence="2" type="ORF">HHL25_03495</name>
</gene>
<feature type="transmembrane region" description="Helical" evidence="1">
    <location>
        <begin position="12"/>
        <end position="33"/>
    </location>
</feature>
<protein>
    <submittedName>
        <fullName evidence="2">Uncharacterized protein</fullName>
    </submittedName>
</protein>
<keyword evidence="1" id="KW-0812">Transmembrane</keyword>
<keyword evidence="3" id="KW-1185">Reference proteome</keyword>
<reference evidence="2 3" key="1">
    <citation type="submission" date="2020-04" db="EMBL/GenBank/DDBJ databases">
        <title>Rhizobium sp. S-51 isolated from soil.</title>
        <authorList>
            <person name="Dahal R.H."/>
        </authorList>
    </citation>
    <scope>NUCLEOTIDE SEQUENCE [LARGE SCALE GENOMIC DNA]</scope>
    <source>
        <strain evidence="2 3">S-51</strain>
    </source>
</reference>
<evidence type="ECO:0000313" key="3">
    <source>
        <dbReference type="Proteomes" id="UP000541470"/>
    </source>
</evidence>
<proteinExistence type="predicted"/>
<keyword evidence="1" id="KW-0472">Membrane</keyword>
<sequence>MEQIAGKSTNHLLVAGFVAAGVLLSGLVFAGWLRFASDIVLTFAENGLSSCL</sequence>
<name>A0A7Y0FUT7_9HYPH</name>